<dbReference type="Proteomes" id="UP000243661">
    <property type="component" value="Unassembled WGS sequence"/>
</dbReference>
<name>A0A1C4GSR4_9GAMM</name>
<dbReference type="RefSeq" id="WP_092717483.1">
    <property type="nucleotide sequence ID" value="NZ_FMBK01000001.1"/>
</dbReference>
<dbReference type="OrthoDB" id="9780241at2"/>
<organism evidence="2 3">
    <name type="scientific">Acinetobacter albensis</name>
    <dbReference type="NCBI Taxonomy" id="1673609"/>
    <lineage>
        <taxon>Bacteria</taxon>
        <taxon>Pseudomonadati</taxon>
        <taxon>Pseudomonadota</taxon>
        <taxon>Gammaproteobacteria</taxon>
        <taxon>Moraxellales</taxon>
        <taxon>Moraxellaceae</taxon>
        <taxon>Acinetobacter</taxon>
    </lineage>
</organism>
<dbReference type="GO" id="GO:0016853">
    <property type="term" value="F:isomerase activity"/>
    <property type="evidence" value="ECO:0007669"/>
    <property type="project" value="UniProtKB-KW"/>
</dbReference>
<evidence type="ECO:0000259" key="1">
    <source>
        <dbReference type="Pfam" id="PF01261"/>
    </source>
</evidence>
<evidence type="ECO:0000313" key="3">
    <source>
        <dbReference type="Proteomes" id="UP000243661"/>
    </source>
</evidence>
<dbReference type="EMBL" id="FMBK01000001">
    <property type="protein sequence ID" value="SCC70905.1"/>
    <property type="molecule type" value="Genomic_DNA"/>
</dbReference>
<dbReference type="Pfam" id="PF01261">
    <property type="entry name" value="AP_endonuc_2"/>
    <property type="match status" value="1"/>
</dbReference>
<accession>A0A1C4GSR4</accession>
<dbReference type="InterPro" id="IPR013022">
    <property type="entry name" value="Xyl_isomerase-like_TIM-brl"/>
</dbReference>
<sequence>MKKPDLLAAYWTLAGNVYPGAPTEISPFTLQQRVEAASKAGWKGIGLVLSDLQATLAQNSLATIRQLFKDNDIKYFELEILLDWYLDGEARNVSDYERSKMIELGAELGMCNLKVGARPFENSPNTLENMSDEFSKLCKQVAQVNANVALEIMPFSRLATLEDGLKVVDTGDANGGLCLDIWHLARGNIDFEKISMVPTHLLKSVELNDAAEDIQGDLFNDSTHHRKLCGEGSFDIPLFLNEIKKAGFSQSYYGVELISQDHRILTLEEMAKNAYETTINAFNSVTA</sequence>
<protein>
    <submittedName>
        <fullName evidence="2">Sugar phosphate isomerase/epimerase</fullName>
    </submittedName>
</protein>
<feature type="domain" description="Xylose isomerase-like TIM barrel" evidence="1">
    <location>
        <begin position="34"/>
        <end position="261"/>
    </location>
</feature>
<keyword evidence="2" id="KW-0413">Isomerase</keyword>
<dbReference type="PANTHER" id="PTHR12110:SF48">
    <property type="entry name" value="BLL3656 PROTEIN"/>
    <property type="match status" value="1"/>
</dbReference>
<dbReference type="InterPro" id="IPR050312">
    <property type="entry name" value="IolE/XylAMocC-like"/>
</dbReference>
<reference evidence="2 3" key="1">
    <citation type="submission" date="2016-08" db="EMBL/GenBank/DDBJ databases">
        <authorList>
            <person name="Seilhamer J.J."/>
        </authorList>
    </citation>
    <scope>NUCLEOTIDE SEQUENCE [LARGE SCALE GENOMIC DNA]</scope>
    <source>
        <strain evidence="2 3">ANC 4874</strain>
    </source>
</reference>
<proteinExistence type="predicted"/>
<dbReference type="SUPFAM" id="SSF51658">
    <property type="entry name" value="Xylose isomerase-like"/>
    <property type="match status" value="1"/>
</dbReference>
<dbReference type="InterPro" id="IPR036237">
    <property type="entry name" value="Xyl_isomerase-like_sf"/>
</dbReference>
<gene>
    <name evidence="2" type="ORF">GA0116959_101249</name>
</gene>
<dbReference type="PANTHER" id="PTHR12110">
    <property type="entry name" value="HYDROXYPYRUVATE ISOMERASE"/>
    <property type="match status" value="1"/>
</dbReference>
<evidence type="ECO:0000313" key="2">
    <source>
        <dbReference type="EMBL" id="SCC70905.1"/>
    </source>
</evidence>
<dbReference type="Gene3D" id="3.20.20.150">
    <property type="entry name" value="Divalent-metal-dependent TIM barrel enzymes"/>
    <property type="match status" value="1"/>
</dbReference>
<dbReference type="AlphaFoldDB" id="A0A1C4GSR4"/>